<protein>
    <submittedName>
        <fullName evidence="2">Uncharacterized protein</fullName>
    </submittedName>
</protein>
<comment type="caution">
    <text evidence="2">The sequence shown here is derived from an EMBL/GenBank/DDBJ whole genome shotgun (WGS) entry which is preliminary data.</text>
</comment>
<accession>A0AA40BJB0</accession>
<feature type="compositionally biased region" description="Acidic residues" evidence="1">
    <location>
        <begin position="167"/>
        <end position="177"/>
    </location>
</feature>
<dbReference type="GeneID" id="85328054"/>
<reference evidence="2" key="1">
    <citation type="submission" date="2023-06" db="EMBL/GenBank/DDBJ databases">
        <title>Genome-scale phylogeny and comparative genomics of the fungal order Sordariales.</title>
        <authorList>
            <consortium name="Lawrence Berkeley National Laboratory"/>
            <person name="Hensen N."/>
            <person name="Bonometti L."/>
            <person name="Westerberg I."/>
            <person name="Brannstrom I.O."/>
            <person name="Guillou S."/>
            <person name="Cros-Aarteil S."/>
            <person name="Calhoun S."/>
            <person name="Haridas S."/>
            <person name="Kuo A."/>
            <person name="Mondo S."/>
            <person name="Pangilinan J."/>
            <person name="Riley R."/>
            <person name="LaButti K."/>
            <person name="Andreopoulos B."/>
            <person name="Lipzen A."/>
            <person name="Chen C."/>
            <person name="Yanf M."/>
            <person name="Daum C."/>
            <person name="Ng V."/>
            <person name="Clum A."/>
            <person name="Steindorff A."/>
            <person name="Ohm R."/>
            <person name="Martin F."/>
            <person name="Silar P."/>
            <person name="Natvig D."/>
            <person name="Lalanne C."/>
            <person name="Gautier V."/>
            <person name="Ament-velasquez S.L."/>
            <person name="Kruys A."/>
            <person name="Hutchinson M.I."/>
            <person name="Powell A.J."/>
            <person name="Barry K."/>
            <person name="Miller A.N."/>
            <person name="Grigoriev I.V."/>
            <person name="Debuchy R."/>
            <person name="Gladieux P."/>
            <person name="Thoren M.H."/>
            <person name="Johannesson H."/>
        </authorList>
    </citation>
    <scope>NUCLEOTIDE SEQUENCE</scope>
    <source>
        <strain evidence="2">SMH2392-1A</strain>
    </source>
</reference>
<dbReference type="RefSeq" id="XP_060304089.1">
    <property type="nucleotide sequence ID" value="XM_060444784.1"/>
</dbReference>
<evidence type="ECO:0000256" key="1">
    <source>
        <dbReference type="SAM" id="MobiDB-lite"/>
    </source>
</evidence>
<organism evidence="2 3">
    <name type="scientific">Lasiosphaeria miniovina</name>
    <dbReference type="NCBI Taxonomy" id="1954250"/>
    <lineage>
        <taxon>Eukaryota</taxon>
        <taxon>Fungi</taxon>
        <taxon>Dikarya</taxon>
        <taxon>Ascomycota</taxon>
        <taxon>Pezizomycotina</taxon>
        <taxon>Sordariomycetes</taxon>
        <taxon>Sordariomycetidae</taxon>
        <taxon>Sordariales</taxon>
        <taxon>Lasiosphaeriaceae</taxon>
        <taxon>Lasiosphaeria</taxon>
    </lineage>
</organism>
<gene>
    <name evidence="2" type="ORF">B0T26DRAFT_747027</name>
</gene>
<proteinExistence type="predicted"/>
<feature type="region of interest" description="Disordered" evidence="1">
    <location>
        <begin position="154"/>
        <end position="184"/>
    </location>
</feature>
<keyword evidence="3" id="KW-1185">Reference proteome</keyword>
<name>A0AA40BJB0_9PEZI</name>
<feature type="compositionally biased region" description="Gly residues" evidence="1">
    <location>
        <begin position="155"/>
        <end position="164"/>
    </location>
</feature>
<sequence length="278" mass="31028">MAMRRRAEQWRADMSRVPFSVAERIRLVKLTLTNQRCEATHIFGSMRSMSSLYESVLDVLRRNLPGVQELRVELFQPDDCAYTPPGCIVHGRPAQGKPRRRVYDADRFAVHECKRLAILDALEDLTRCRFEGRGVLDAAWDAAAAAAAARRRRGIAGGSGGGGNEISSEDDDDDDSTSDSAAPSAWPFPFPHLKQLRLIQLGRYYADFASVDDDLPVVGMWPARQRIACARFAVRVRKDVRPRLVGTNAARSWAPLEKDDGEEDNFVEPVVEAEAEAE</sequence>
<evidence type="ECO:0000313" key="2">
    <source>
        <dbReference type="EMBL" id="KAK0735212.1"/>
    </source>
</evidence>
<evidence type="ECO:0000313" key="3">
    <source>
        <dbReference type="Proteomes" id="UP001172101"/>
    </source>
</evidence>
<dbReference type="EMBL" id="JAUIRO010000001">
    <property type="protein sequence ID" value="KAK0735212.1"/>
    <property type="molecule type" value="Genomic_DNA"/>
</dbReference>
<dbReference type="AlphaFoldDB" id="A0AA40BJB0"/>
<dbReference type="Proteomes" id="UP001172101">
    <property type="component" value="Unassembled WGS sequence"/>
</dbReference>